<dbReference type="EMBL" id="NQIK02000001">
    <property type="protein sequence ID" value="KAF7578468.1"/>
    <property type="molecule type" value="Genomic_DNA"/>
</dbReference>
<dbReference type="KEGG" id="ptrr:6338789"/>
<accession>A0A834VWL9</accession>
<protein>
    <submittedName>
        <fullName evidence="1">Uncharacterized protein</fullName>
    </submittedName>
</protein>
<comment type="caution">
    <text evidence="1">The sequence shown here is derived from an EMBL/GenBank/DDBJ whole genome shotgun (WGS) entry which is preliminary data.</text>
</comment>
<sequence length="1616" mass="182918">MAVTLDTRRIRSSTKAELRDYYKQLLSDASAEPITTQLLDAIERGSIPPSTFAPWLNLSKSPAAIREAITQNKSVIVRNLGITQLRQALSSPQWQENWNGVGGVTGLLETFADLSVVEIREACRAIGSCGTGEDLENKRRQITELFKGLHPELFPDALHKTRDRRLLDKHYQYLMPACSEELVAEVIAKGPQEDLKEAHGRYLLKYHTRTLQREFLRLLHSEKTPTIDKKILAGLLHDYPKAKAYVRGFSESMVFSLEVLKVLSNSGRDDVGDEFFVNQLAGPLLGRAIKKHADWAKIQEIVNFTVLYLETHPSAGRKITIAEGDIFHQVAICWSHMPELFEKQLRWLLSHPEFGTSKKDRLTDWEGFLSGISKTRTYSLLQLCYQESTGIDLDIDADLAKIKGSLHTSLLSSLSHGGALSLFTRLQRVRNDTKASLVSGHTFSLLGSDVELHHMWLLSQNNFNDQVKEIAIPYMDARKKKAASASEPEQRTSYAKSVLSAAVASGSLELLKESLEWVKRFIRDPLVFRKIYSSWHTYDAVRLLSGIPEFIDGSFNLPQLRERVKFSNSILASIFDTACAALLEPSFSTRVWGDIFAIFYDVVKERMDCTSILKRKLNALDSGVYTYLWEDTIEMLLAVEEKANKVGHEKLQANLLRGILAFPYPSNIDIEIRDASSYQFVNDLAQARNELWCKIRASTYPAVITLPEPLPRGLPIQYLTAPWNFVSLDSLEKIPYLASRVHDVLFPDPAKILQVAPTDEEFQKAISICVDSYTCAVELYIPKKCSKLERVTRVKSVWDYATGPLSRHRMSEPEAVRFWEHAAPGYLKEWPTPDRAHEIWPLIPQGNDRHEPCEWNPLTSRRPDDPERDFDEVAFLDLSRAVPTGTYNPTVHERMEIEPSGVPGRTTDLSTIWSPSRNIGEGGVLSALLYLDAEYVKTNRLLAKPFISDVDERYPAMYLDDAFLDADIPDPISAAKNIRGHIDAIPPALLEQLTHSLIDALDSTYSDKAVYSTLHEVALNLVIRLGESDRPSLATPLAIRIVLHRPKSSSWHRQLLKEGFLHRISASEARSCINTFVTNTMQMSEPMEKPKELAKSQEDAPYIKVTTIKFLIKILQELEYVGADYTLPKLLALSKGNRHRDICLTIINSVLWLPILESSQYWDQTLPLLESVLPLAGALDERAPMDEAKWLQSEQDLVLPEFPKGFTCMLDHLVLNVLLKYFNQGKNSVGRMQQFLARIILPAFGSLKDQAVRWTTLFLRKYGISKDDQEELNLPSVPIALRILTRSGNRFHLIPRAILEEYVAWVHFNISPPELIRALNERLRSDKALSGLAEVQTWLSLYGEEIKGVPSIIMPLLDHAENDTPITPRLIQEAFLKLFTAVLWNDTPSYTKLTSNLCGGILDPRCLTKPWWAASGKPVVEAMIAYVDSLRTREWERDPDRAPSVLPDTFPWRLLTLDYPLPLRGDTDTDCELKSETFAKQLSAIVDEMSGLGVYHHRLDNLRTYLNADIALPSKSGGSSDYDPLRDTLANNRILTAIQLGDLSKMRLSWVTSPEVLRCEVAAILVEKVGHDVQAEKKVIREDVRQKLIAMFAAWKACENEQLRRRGWQLANCYFG</sequence>
<organism evidence="1 2">
    <name type="scientific">Pyrenophora tritici-repentis</name>
    <dbReference type="NCBI Taxonomy" id="45151"/>
    <lineage>
        <taxon>Eukaryota</taxon>
        <taxon>Fungi</taxon>
        <taxon>Dikarya</taxon>
        <taxon>Ascomycota</taxon>
        <taxon>Pezizomycotina</taxon>
        <taxon>Dothideomycetes</taxon>
        <taxon>Pleosporomycetidae</taxon>
        <taxon>Pleosporales</taxon>
        <taxon>Pleosporineae</taxon>
        <taxon>Pleosporaceae</taxon>
        <taxon>Pyrenophora</taxon>
    </lineage>
</organism>
<dbReference type="Proteomes" id="UP000245464">
    <property type="component" value="Chromosome 1"/>
</dbReference>
<dbReference type="RefSeq" id="XP_001932458.1">
    <property type="nucleotide sequence ID" value="XM_001932423.1"/>
</dbReference>
<dbReference type="OMA" id="SSWHRMA"/>
<evidence type="ECO:0000313" key="1">
    <source>
        <dbReference type="EMBL" id="KAF7578468.1"/>
    </source>
</evidence>
<name>A0A834VWL9_9PLEO</name>
<reference evidence="1" key="1">
    <citation type="journal article" date="2018" name="BMC Genomics">
        <title>Comparative genomics of the wheat fungal pathogen Pyrenophora tritici-repentis reveals chromosomal variations and genome plasticity.</title>
        <authorList>
            <person name="Moolhuijzen P."/>
            <person name="See P.T."/>
            <person name="Hane J.K."/>
            <person name="Shi G."/>
            <person name="Liu Z."/>
            <person name="Oliver R.P."/>
            <person name="Moffat C.S."/>
        </authorList>
    </citation>
    <scope>NUCLEOTIDE SEQUENCE [LARGE SCALE GENOMIC DNA]</scope>
    <source>
        <strain evidence="1">M4</strain>
    </source>
</reference>
<gene>
    <name evidence="1" type="ORF">PtrM4_027080</name>
</gene>
<dbReference type="GeneID" id="6338789"/>
<proteinExistence type="predicted"/>
<evidence type="ECO:0000313" key="2">
    <source>
        <dbReference type="Proteomes" id="UP000245464"/>
    </source>
</evidence>